<dbReference type="PROSITE" id="PS50082">
    <property type="entry name" value="WD_REPEATS_2"/>
    <property type="match status" value="1"/>
</dbReference>
<dbReference type="InterPro" id="IPR001680">
    <property type="entry name" value="WD40_rpt"/>
</dbReference>
<feature type="repeat" description="WD" evidence="6">
    <location>
        <begin position="139"/>
        <end position="161"/>
    </location>
</feature>
<evidence type="ECO:0000313" key="9">
    <source>
        <dbReference type="Proteomes" id="UP000094385"/>
    </source>
</evidence>
<dbReference type="Gene3D" id="2.130.10.10">
    <property type="entry name" value="YVTN repeat-like/Quinoprotein amine dehydrogenase"/>
    <property type="match status" value="2"/>
</dbReference>
<proteinExistence type="predicted"/>
<dbReference type="SUPFAM" id="SSF50978">
    <property type="entry name" value="WD40 repeat-like"/>
    <property type="match status" value="1"/>
</dbReference>
<dbReference type="InterPro" id="IPR019775">
    <property type="entry name" value="WD40_repeat_CS"/>
</dbReference>
<protein>
    <recommendedName>
        <fullName evidence="7">U3 small nucleolar RNA-associated protein 15 C-terminal domain-containing protein</fullName>
    </recommendedName>
</protein>
<evidence type="ECO:0000256" key="2">
    <source>
        <dbReference type="ARBA" id="ARBA00022552"/>
    </source>
</evidence>
<dbReference type="AlphaFoldDB" id="A0A1E3Q1V6"/>
<dbReference type="Pfam" id="PF09384">
    <property type="entry name" value="UTP15_C"/>
    <property type="match status" value="1"/>
</dbReference>
<sequence length="503" mass="55675">MSAPLERIQRVRNSVLPSQTTPEQRFWRAYKTPLLVKEHGAISHINFCPSGTHDFAVTSGARVQIFSARTRQVVRTIARFKDTAYSGEFRPDGKLLVAGDATGLIQVFDTKSRSILLTLNPTNQATHVTQFHPKTLTTLLSGSDDQTLRLWDITSSEPTSVFKSHTDYIRAASFLSPASDNVVTGCYDGLIRIFDPRAPDKPTLSLSHGAPVEATLPFTGTTVLSAGGPSVKVWDLVAGKMVKDLGNFQKTVTSLHVGGSSGSPSGANAVLAGGLDGHVKVFDTTTWEVKFGWKFGDAVLTTAISPDQKHFVTGLTSGVLSIRTRKTDPRVKQGVKQTKSGNFARMIRGADYKGENEHQILIDDERRSRRKKLRLFERHLNAFRWREALDAAFAPGMAPELTVTVLDELKRRGKVRISLAGRDEGQLEPLVKWAVRNIDDFRNVEVVADWMACVADMYASVIEKSPVLEDLVSELQRKLTRQVEIARDARRLEGMLEMLIQSH</sequence>
<dbReference type="PROSITE" id="PS00678">
    <property type="entry name" value="WD_REPEATS_1"/>
    <property type="match status" value="1"/>
</dbReference>
<dbReference type="OrthoDB" id="431715at2759"/>
<dbReference type="PANTHER" id="PTHR19924:SF26">
    <property type="entry name" value="U3 SMALL NUCLEOLAR RNA-ASSOCIATED PROTEIN 15 HOMOLOG"/>
    <property type="match status" value="1"/>
</dbReference>
<reference evidence="8 9" key="1">
    <citation type="journal article" date="2016" name="Proc. Natl. Acad. Sci. U.S.A.">
        <title>Comparative genomics of biotechnologically important yeasts.</title>
        <authorList>
            <person name="Riley R."/>
            <person name="Haridas S."/>
            <person name="Wolfe K.H."/>
            <person name="Lopes M.R."/>
            <person name="Hittinger C.T."/>
            <person name="Goeker M."/>
            <person name="Salamov A.A."/>
            <person name="Wisecaver J.H."/>
            <person name="Long T.M."/>
            <person name="Calvey C.H."/>
            <person name="Aerts A.L."/>
            <person name="Barry K.W."/>
            <person name="Choi C."/>
            <person name="Clum A."/>
            <person name="Coughlan A.Y."/>
            <person name="Deshpande S."/>
            <person name="Douglass A.P."/>
            <person name="Hanson S.J."/>
            <person name="Klenk H.-P."/>
            <person name="LaButti K.M."/>
            <person name="Lapidus A."/>
            <person name="Lindquist E.A."/>
            <person name="Lipzen A.M."/>
            <person name="Meier-Kolthoff J.P."/>
            <person name="Ohm R.A."/>
            <person name="Otillar R.P."/>
            <person name="Pangilinan J.L."/>
            <person name="Peng Y."/>
            <person name="Rokas A."/>
            <person name="Rosa C.A."/>
            <person name="Scheuner C."/>
            <person name="Sibirny A.A."/>
            <person name="Slot J.C."/>
            <person name="Stielow J.B."/>
            <person name="Sun H."/>
            <person name="Kurtzman C.P."/>
            <person name="Blackwell M."/>
            <person name="Grigoriev I.V."/>
            <person name="Jeffries T.W."/>
        </authorList>
    </citation>
    <scope>NUCLEOTIDE SEQUENCE [LARGE SCALE GENOMIC DNA]</scope>
    <source>
        <strain evidence="8 9">NRRL Y-11557</strain>
    </source>
</reference>
<dbReference type="GO" id="GO:0005730">
    <property type="term" value="C:nucleolus"/>
    <property type="evidence" value="ECO:0007669"/>
    <property type="project" value="UniProtKB-SubCell"/>
</dbReference>
<keyword evidence="9" id="KW-1185">Reference proteome</keyword>
<keyword evidence="5" id="KW-0539">Nucleus</keyword>
<evidence type="ECO:0000256" key="5">
    <source>
        <dbReference type="ARBA" id="ARBA00023242"/>
    </source>
</evidence>
<evidence type="ECO:0000259" key="7">
    <source>
        <dbReference type="Pfam" id="PF09384"/>
    </source>
</evidence>
<keyword evidence="3 6" id="KW-0853">WD repeat</keyword>
<gene>
    <name evidence="8" type="ORF">LIPSTDRAFT_4771</name>
</gene>
<feature type="domain" description="U3 small nucleolar RNA-associated protein 15 C-terminal" evidence="7">
    <location>
        <begin position="352"/>
        <end position="499"/>
    </location>
</feature>
<comment type="subcellular location">
    <subcellularLocation>
        <location evidence="1">Nucleus</location>
        <location evidence="1">Nucleolus</location>
    </subcellularLocation>
</comment>
<dbReference type="InterPro" id="IPR036322">
    <property type="entry name" value="WD40_repeat_dom_sf"/>
</dbReference>
<name>A0A1E3Q1V6_LIPST</name>
<evidence type="ECO:0000313" key="8">
    <source>
        <dbReference type="EMBL" id="ODQ71538.1"/>
    </source>
</evidence>
<dbReference type="GO" id="GO:0006364">
    <property type="term" value="P:rRNA processing"/>
    <property type="evidence" value="ECO:0007669"/>
    <property type="project" value="UniProtKB-KW"/>
</dbReference>
<organism evidence="8 9">
    <name type="scientific">Lipomyces starkeyi NRRL Y-11557</name>
    <dbReference type="NCBI Taxonomy" id="675824"/>
    <lineage>
        <taxon>Eukaryota</taxon>
        <taxon>Fungi</taxon>
        <taxon>Dikarya</taxon>
        <taxon>Ascomycota</taxon>
        <taxon>Saccharomycotina</taxon>
        <taxon>Lipomycetes</taxon>
        <taxon>Lipomycetales</taxon>
        <taxon>Lipomycetaceae</taxon>
        <taxon>Lipomyces</taxon>
    </lineage>
</organism>
<evidence type="ECO:0000256" key="6">
    <source>
        <dbReference type="PROSITE-ProRule" id="PRU00221"/>
    </source>
</evidence>
<dbReference type="STRING" id="675824.A0A1E3Q1V6"/>
<dbReference type="EMBL" id="KV454297">
    <property type="protein sequence ID" value="ODQ71538.1"/>
    <property type="molecule type" value="Genomic_DNA"/>
</dbReference>
<dbReference type="Pfam" id="PF00400">
    <property type="entry name" value="WD40"/>
    <property type="match status" value="2"/>
</dbReference>
<dbReference type="Proteomes" id="UP000094385">
    <property type="component" value="Unassembled WGS sequence"/>
</dbReference>
<dbReference type="InterPro" id="IPR018983">
    <property type="entry name" value="U3_snoRNA-assocProt_15_C"/>
</dbReference>
<dbReference type="SMART" id="SM00320">
    <property type="entry name" value="WD40"/>
    <property type="match status" value="7"/>
</dbReference>
<accession>A0A1E3Q1V6</accession>
<dbReference type="PANTHER" id="PTHR19924">
    <property type="entry name" value="UTP15 U3 SMALL NUCLEOLAR RNA-ASSOCIATED PROTEIN 15 FAMILY MEMBER"/>
    <property type="match status" value="1"/>
</dbReference>
<evidence type="ECO:0000256" key="3">
    <source>
        <dbReference type="ARBA" id="ARBA00022574"/>
    </source>
</evidence>
<dbReference type="GO" id="GO:0045943">
    <property type="term" value="P:positive regulation of transcription by RNA polymerase I"/>
    <property type="evidence" value="ECO:0007669"/>
    <property type="project" value="TreeGrafter"/>
</dbReference>
<evidence type="ECO:0000256" key="1">
    <source>
        <dbReference type="ARBA" id="ARBA00004604"/>
    </source>
</evidence>
<keyword evidence="2" id="KW-0698">rRNA processing</keyword>
<keyword evidence="4" id="KW-0677">Repeat</keyword>
<dbReference type="InterPro" id="IPR015943">
    <property type="entry name" value="WD40/YVTN_repeat-like_dom_sf"/>
</dbReference>
<evidence type="ECO:0000256" key="4">
    <source>
        <dbReference type="ARBA" id="ARBA00022737"/>
    </source>
</evidence>